<evidence type="ECO:0000313" key="2">
    <source>
        <dbReference type="EMBL" id="GII81857.1"/>
    </source>
</evidence>
<gene>
    <name evidence="2" type="ORF">Sru01_68390</name>
</gene>
<organism evidence="2 3">
    <name type="scientific">Sphaerisporangium rufum</name>
    <dbReference type="NCBI Taxonomy" id="1381558"/>
    <lineage>
        <taxon>Bacteria</taxon>
        <taxon>Bacillati</taxon>
        <taxon>Actinomycetota</taxon>
        <taxon>Actinomycetes</taxon>
        <taxon>Streptosporangiales</taxon>
        <taxon>Streptosporangiaceae</taxon>
        <taxon>Sphaerisporangium</taxon>
    </lineage>
</organism>
<sequence length="163" mass="17383">MTERSWGRRLVTSLALAVAALAAAVLPIAPAHAAYSADQPVWTQVTANDGSGMPLALLQGTVAFDDSNVKYRYSLSLCWQSGAYPSPSFLIVVNGTTLQSPVWSGSSSAPGCQSVQLYTAEVNVGSAVYNVRFDVTAGWFSSRNNGQYMTRTKSSGTYDNPFN</sequence>
<proteinExistence type="predicted"/>
<evidence type="ECO:0000313" key="3">
    <source>
        <dbReference type="Proteomes" id="UP000655287"/>
    </source>
</evidence>
<feature type="signal peptide" evidence="1">
    <location>
        <begin position="1"/>
        <end position="33"/>
    </location>
</feature>
<dbReference type="Proteomes" id="UP000655287">
    <property type="component" value="Unassembled WGS sequence"/>
</dbReference>
<protein>
    <submittedName>
        <fullName evidence="2">Uncharacterized protein</fullName>
    </submittedName>
</protein>
<name>A0A919R8Y9_9ACTN</name>
<keyword evidence="1" id="KW-0732">Signal</keyword>
<dbReference type="RefSeq" id="WP_203994760.1">
    <property type="nucleotide sequence ID" value="NZ_BOOU01000114.1"/>
</dbReference>
<accession>A0A919R8Y9</accession>
<keyword evidence="3" id="KW-1185">Reference proteome</keyword>
<reference evidence="2" key="1">
    <citation type="submission" date="2021-01" db="EMBL/GenBank/DDBJ databases">
        <title>Whole genome shotgun sequence of Sphaerisporangium rufum NBRC 109079.</title>
        <authorList>
            <person name="Komaki H."/>
            <person name="Tamura T."/>
        </authorList>
    </citation>
    <scope>NUCLEOTIDE SEQUENCE</scope>
    <source>
        <strain evidence="2">NBRC 109079</strain>
    </source>
</reference>
<dbReference type="PROSITE" id="PS51318">
    <property type="entry name" value="TAT"/>
    <property type="match status" value="1"/>
</dbReference>
<dbReference type="EMBL" id="BOOU01000114">
    <property type="protein sequence ID" value="GII81857.1"/>
    <property type="molecule type" value="Genomic_DNA"/>
</dbReference>
<dbReference type="InterPro" id="IPR006311">
    <property type="entry name" value="TAT_signal"/>
</dbReference>
<feature type="chain" id="PRO_5037756393" evidence="1">
    <location>
        <begin position="34"/>
        <end position="163"/>
    </location>
</feature>
<evidence type="ECO:0000256" key="1">
    <source>
        <dbReference type="SAM" id="SignalP"/>
    </source>
</evidence>
<dbReference type="AlphaFoldDB" id="A0A919R8Y9"/>
<comment type="caution">
    <text evidence="2">The sequence shown here is derived from an EMBL/GenBank/DDBJ whole genome shotgun (WGS) entry which is preliminary data.</text>
</comment>